<organism evidence="1 2">
    <name type="scientific">Xanthomarina gelatinilytica</name>
    <dbReference type="NCBI Taxonomy" id="1137281"/>
    <lineage>
        <taxon>Bacteria</taxon>
        <taxon>Pseudomonadati</taxon>
        <taxon>Bacteroidota</taxon>
        <taxon>Flavobacteriia</taxon>
        <taxon>Flavobacteriales</taxon>
        <taxon>Flavobacteriaceae</taxon>
        <taxon>Xanthomarina</taxon>
    </lineage>
</organism>
<sequence>FVLYTAVAGKDATGKFYRQEIAKHIKPQQIGKHTLRAIQTSTATPLIQAIAWLLDTKTKGVVLQSQLDATAFLKGDFVKRVYGEIK</sequence>
<evidence type="ECO:0000313" key="1">
    <source>
        <dbReference type="EMBL" id="HCY80668.1"/>
    </source>
</evidence>
<proteinExistence type="predicted"/>
<reference evidence="1 2" key="1">
    <citation type="journal article" date="2018" name="Nat. Biotechnol.">
        <title>A standardized bacterial taxonomy based on genome phylogeny substantially revises the tree of life.</title>
        <authorList>
            <person name="Parks D.H."/>
            <person name="Chuvochina M."/>
            <person name="Waite D.W."/>
            <person name="Rinke C."/>
            <person name="Skarshewski A."/>
            <person name="Chaumeil P.A."/>
            <person name="Hugenholtz P."/>
        </authorList>
    </citation>
    <scope>NUCLEOTIDE SEQUENCE [LARGE SCALE GENOMIC DNA]</scope>
    <source>
        <strain evidence="1">UBA10227</strain>
    </source>
</reference>
<dbReference type="EMBL" id="DPRK01000053">
    <property type="protein sequence ID" value="HCY80668.1"/>
    <property type="molecule type" value="Genomic_DNA"/>
</dbReference>
<feature type="non-terminal residue" evidence="1">
    <location>
        <position position="1"/>
    </location>
</feature>
<accession>A0A3D6BNU8</accession>
<dbReference type="Proteomes" id="UP000263268">
    <property type="component" value="Unassembled WGS sequence"/>
</dbReference>
<protein>
    <submittedName>
        <fullName evidence="1">Saccharopine dehydrogenase</fullName>
    </submittedName>
</protein>
<comment type="caution">
    <text evidence="1">The sequence shown here is derived from an EMBL/GenBank/DDBJ whole genome shotgun (WGS) entry which is preliminary data.</text>
</comment>
<evidence type="ECO:0000313" key="2">
    <source>
        <dbReference type="Proteomes" id="UP000263268"/>
    </source>
</evidence>
<gene>
    <name evidence="1" type="ORF">DHV22_03205</name>
</gene>
<dbReference type="AlphaFoldDB" id="A0A3D6BNU8"/>
<name>A0A3D6BNU8_9FLAO</name>